<dbReference type="Proteomes" id="UP001387364">
    <property type="component" value="Chromosome"/>
</dbReference>
<dbReference type="Pfam" id="PF07282">
    <property type="entry name" value="Cas12f1-like_TNB"/>
    <property type="match status" value="1"/>
</dbReference>
<dbReference type="InterPro" id="IPR010095">
    <property type="entry name" value="Cas12f1-like_TNB"/>
</dbReference>
<evidence type="ECO:0000259" key="6">
    <source>
        <dbReference type="Pfam" id="PF07282"/>
    </source>
</evidence>
<name>A0ABZ2N4W9_9BACI</name>
<evidence type="ECO:0000256" key="4">
    <source>
        <dbReference type="ARBA" id="ARBA00023172"/>
    </source>
</evidence>
<keyword evidence="3" id="KW-0238">DNA-binding</keyword>
<comment type="similarity">
    <text evidence="1">In the C-terminal section; belongs to the transposase 35 family.</text>
</comment>
<evidence type="ECO:0000256" key="1">
    <source>
        <dbReference type="ARBA" id="ARBA00008761"/>
    </source>
</evidence>
<protein>
    <submittedName>
        <fullName evidence="7">Transposase</fullName>
    </submittedName>
</protein>
<dbReference type="NCBIfam" id="NF040570">
    <property type="entry name" value="guided_TnpB"/>
    <property type="match status" value="1"/>
</dbReference>
<proteinExistence type="inferred from homology"/>
<keyword evidence="8" id="KW-1185">Reference proteome</keyword>
<dbReference type="InterPro" id="IPR001959">
    <property type="entry name" value="Transposase"/>
</dbReference>
<evidence type="ECO:0000313" key="7">
    <source>
        <dbReference type="EMBL" id="WXB92646.1"/>
    </source>
</evidence>
<sequence length="396" mass="45762">MYRTLKTGFTASQPTLQQLFHLRRICGTIWNDCVQLARYYYRIHGTWINKSDLQSELKGLYPLHSQTIQAVCHKFLRARDGVRQARKTNKSIRYPYKEKFVFHPKWVDKSFVLKGCKLTLSLGRWKGKQQTLLVLTLASVPTGVVKEVELVYDGRWHACLSYEDGVNPLPVQDGHTVAIDPGEIHTIAAVSTSGQALVISGRKMRSVHRLRNKKVRELQILMSRCQKGSRKWRQYHRAKKYILSKSERQLGDLLHKTTRAFVNWCVEQRVGHVALGDVEGIQRHTSKRNKRRKRIRSKQVNQKLSNWSFGKLTKQLAYKLEAAGVSLSKEKEAYTTQACPVCGKRNKVRSRNYQCSCGYERHRDVHGTGNILSQYLHGKFREVMVTVITYLRPVQA</sequence>
<evidence type="ECO:0000256" key="3">
    <source>
        <dbReference type="ARBA" id="ARBA00023125"/>
    </source>
</evidence>
<dbReference type="RefSeq" id="WP_338751355.1">
    <property type="nucleotide sequence ID" value="NZ_CP147404.1"/>
</dbReference>
<dbReference type="EMBL" id="CP147404">
    <property type="protein sequence ID" value="WXB92646.1"/>
    <property type="molecule type" value="Genomic_DNA"/>
</dbReference>
<gene>
    <name evidence="7" type="ORF">WDJ61_15655</name>
</gene>
<evidence type="ECO:0000259" key="5">
    <source>
        <dbReference type="Pfam" id="PF01385"/>
    </source>
</evidence>
<feature type="domain" description="Cas12f1-like TNB" evidence="6">
    <location>
        <begin position="309"/>
        <end position="371"/>
    </location>
</feature>
<feature type="domain" description="Probable transposase IS891/IS1136/IS1341" evidence="5">
    <location>
        <begin position="162"/>
        <end position="281"/>
    </location>
</feature>
<evidence type="ECO:0000256" key="2">
    <source>
        <dbReference type="ARBA" id="ARBA00022578"/>
    </source>
</evidence>
<reference evidence="7 8" key="1">
    <citation type="submission" date="2024-02" db="EMBL/GenBank/DDBJ databases">
        <title>Seven novel Bacillus-like species.</title>
        <authorList>
            <person name="Liu G."/>
        </authorList>
    </citation>
    <scope>NUCLEOTIDE SEQUENCE [LARGE SCALE GENOMIC DNA]</scope>
    <source>
        <strain evidence="7 8">FJAT-52991</strain>
    </source>
</reference>
<dbReference type="Pfam" id="PF01385">
    <property type="entry name" value="OrfB_IS605"/>
    <property type="match status" value="1"/>
</dbReference>
<keyword evidence="4" id="KW-0233">DNA recombination</keyword>
<evidence type="ECO:0000313" key="8">
    <source>
        <dbReference type="Proteomes" id="UP001387364"/>
    </source>
</evidence>
<organism evidence="7 8">
    <name type="scientific">Bacillus kandeliae</name>
    <dbReference type="NCBI Taxonomy" id="3129297"/>
    <lineage>
        <taxon>Bacteria</taxon>
        <taxon>Bacillati</taxon>
        <taxon>Bacillota</taxon>
        <taxon>Bacilli</taxon>
        <taxon>Bacillales</taxon>
        <taxon>Bacillaceae</taxon>
        <taxon>Bacillus</taxon>
    </lineage>
</organism>
<keyword evidence="2" id="KW-0815">Transposition</keyword>
<accession>A0ABZ2N4W9</accession>
<dbReference type="NCBIfam" id="TIGR01766">
    <property type="entry name" value="IS200/IS605 family accessory protein TnpB-like domain"/>
    <property type="match status" value="1"/>
</dbReference>